<evidence type="ECO:0000256" key="5">
    <source>
        <dbReference type="PIRSR" id="PIRSR606118-50"/>
    </source>
</evidence>
<sequence length="187" mass="20651">MLVGYARVSTQDQNVHLQKDALIAAGCSKIYEDVASGAKSSRAGLEEALGYLREGDTLVVWKLDRLGRSLKHLIEVVNDIHERKIGFKSLQENIDTTTPGGKLIFHVFGALAEFEREIIRERTNAGLRAARARGRQGGRPKAMDDKKVAMAKALLDKPDHSVQDICEMLGVSRATLYRHIKSSPDKG</sequence>
<proteinExistence type="inferred from homology"/>
<gene>
    <name evidence="8" type="ORF">EDM59_30745</name>
</gene>
<dbReference type="SUPFAM" id="SSF46689">
    <property type="entry name" value="Homeodomain-like"/>
    <property type="match status" value="1"/>
</dbReference>
<dbReference type="GO" id="GO:0015074">
    <property type="term" value="P:DNA integration"/>
    <property type="evidence" value="ECO:0007669"/>
    <property type="project" value="UniProtKB-KW"/>
</dbReference>
<dbReference type="Pfam" id="PF02796">
    <property type="entry name" value="HTH_7"/>
    <property type="match status" value="1"/>
</dbReference>
<keyword evidence="2" id="KW-0229">DNA integration</keyword>
<feature type="active site" description="O-(5'-phospho-DNA)-serine intermediate" evidence="5 6">
    <location>
        <position position="9"/>
    </location>
</feature>
<dbReference type="Gene3D" id="1.10.10.60">
    <property type="entry name" value="Homeodomain-like"/>
    <property type="match status" value="1"/>
</dbReference>
<dbReference type="EMBL" id="RHHU01000031">
    <property type="protein sequence ID" value="RNB77764.1"/>
    <property type="molecule type" value="Genomic_DNA"/>
</dbReference>
<dbReference type="Pfam" id="PF00239">
    <property type="entry name" value="Resolvase"/>
    <property type="match status" value="1"/>
</dbReference>
<dbReference type="Proteomes" id="UP000269573">
    <property type="component" value="Unassembled WGS sequence"/>
</dbReference>
<evidence type="ECO:0000256" key="1">
    <source>
        <dbReference type="ARBA" id="ARBA00009913"/>
    </source>
</evidence>
<evidence type="ECO:0000259" key="7">
    <source>
        <dbReference type="PROSITE" id="PS51736"/>
    </source>
</evidence>
<evidence type="ECO:0000313" key="8">
    <source>
        <dbReference type="EMBL" id="RNB77764.1"/>
    </source>
</evidence>
<dbReference type="Gene3D" id="3.40.50.1390">
    <property type="entry name" value="Resolvase, N-terminal catalytic domain"/>
    <property type="match status" value="1"/>
</dbReference>
<dbReference type="AlphaFoldDB" id="A0A3M8CQ24"/>
<evidence type="ECO:0000256" key="4">
    <source>
        <dbReference type="ARBA" id="ARBA00023172"/>
    </source>
</evidence>
<comment type="caution">
    <text evidence="8">The sequence shown here is derived from an EMBL/GenBank/DDBJ whole genome shotgun (WGS) entry which is preliminary data.</text>
</comment>
<dbReference type="PROSITE" id="PS00397">
    <property type="entry name" value="RECOMBINASES_1"/>
    <property type="match status" value="1"/>
</dbReference>
<comment type="similarity">
    <text evidence="1">Belongs to the site-specific recombinase resolvase family.</text>
</comment>
<evidence type="ECO:0000256" key="3">
    <source>
        <dbReference type="ARBA" id="ARBA00023125"/>
    </source>
</evidence>
<dbReference type="PANTHER" id="PTHR30461:SF2">
    <property type="entry name" value="SERINE RECOMBINASE PINE-RELATED"/>
    <property type="match status" value="1"/>
</dbReference>
<dbReference type="PROSITE" id="PS00398">
    <property type="entry name" value="RECOMBINASES_2"/>
    <property type="match status" value="1"/>
</dbReference>
<dbReference type="SUPFAM" id="SSF53041">
    <property type="entry name" value="Resolvase-like"/>
    <property type="match status" value="1"/>
</dbReference>
<evidence type="ECO:0000256" key="6">
    <source>
        <dbReference type="PROSITE-ProRule" id="PRU10137"/>
    </source>
</evidence>
<dbReference type="InterPro" id="IPR006118">
    <property type="entry name" value="Recombinase_CS"/>
</dbReference>
<dbReference type="GO" id="GO:0003677">
    <property type="term" value="F:DNA binding"/>
    <property type="evidence" value="ECO:0007669"/>
    <property type="project" value="UniProtKB-KW"/>
</dbReference>
<keyword evidence="9" id="KW-1185">Reference proteome</keyword>
<accession>A0A3M8CQ24</accession>
<protein>
    <submittedName>
        <fullName evidence="8">Recombinase family protein</fullName>
    </submittedName>
</protein>
<evidence type="ECO:0000313" key="9">
    <source>
        <dbReference type="Proteomes" id="UP000269573"/>
    </source>
</evidence>
<organism evidence="8 9">
    <name type="scientific">Brevibacillus nitrificans</name>
    <dbReference type="NCBI Taxonomy" id="651560"/>
    <lineage>
        <taxon>Bacteria</taxon>
        <taxon>Bacillati</taxon>
        <taxon>Bacillota</taxon>
        <taxon>Bacilli</taxon>
        <taxon>Bacillales</taxon>
        <taxon>Paenibacillaceae</taxon>
        <taxon>Brevibacillus</taxon>
    </lineage>
</organism>
<dbReference type="GO" id="GO:0000150">
    <property type="term" value="F:DNA strand exchange activity"/>
    <property type="evidence" value="ECO:0007669"/>
    <property type="project" value="InterPro"/>
</dbReference>
<dbReference type="InterPro" id="IPR036162">
    <property type="entry name" value="Resolvase-like_N_sf"/>
</dbReference>
<keyword evidence="4" id="KW-0233">DNA recombination</keyword>
<dbReference type="InterPro" id="IPR009057">
    <property type="entry name" value="Homeodomain-like_sf"/>
</dbReference>
<name>A0A3M8CQ24_9BACL</name>
<dbReference type="CDD" id="cd00569">
    <property type="entry name" value="HTH_Hin_like"/>
    <property type="match status" value="1"/>
</dbReference>
<dbReference type="InterPro" id="IPR006119">
    <property type="entry name" value="Resolv_N"/>
</dbReference>
<dbReference type="RefSeq" id="WP_122927071.1">
    <property type="nucleotide sequence ID" value="NZ_RHHU01000031.1"/>
</dbReference>
<evidence type="ECO:0000256" key="2">
    <source>
        <dbReference type="ARBA" id="ARBA00022908"/>
    </source>
</evidence>
<dbReference type="SMART" id="SM00857">
    <property type="entry name" value="Resolvase"/>
    <property type="match status" value="1"/>
</dbReference>
<dbReference type="InterPro" id="IPR050639">
    <property type="entry name" value="SSR_resolvase"/>
</dbReference>
<keyword evidence="3" id="KW-0238">DNA-binding</keyword>
<dbReference type="FunFam" id="3.40.50.1390:FF:000001">
    <property type="entry name" value="DNA recombinase"/>
    <property type="match status" value="1"/>
</dbReference>
<reference evidence="8 9" key="1">
    <citation type="submission" date="2018-10" db="EMBL/GenBank/DDBJ databases">
        <title>Phylogenomics of Brevibacillus.</title>
        <authorList>
            <person name="Dunlap C."/>
        </authorList>
    </citation>
    <scope>NUCLEOTIDE SEQUENCE [LARGE SCALE GENOMIC DNA]</scope>
    <source>
        <strain evidence="8 9">JCM 15774</strain>
    </source>
</reference>
<dbReference type="PROSITE" id="PS51736">
    <property type="entry name" value="RECOMBINASES_3"/>
    <property type="match status" value="1"/>
</dbReference>
<dbReference type="CDD" id="cd03768">
    <property type="entry name" value="SR_ResInv"/>
    <property type="match status" value="1"/>
</dbReference>
<dbReference type="PANTHER" id="PTHR30461">
    <property type="entry name" value="DNA-INVERTASE FROM LAMBDOID PROPHAGE"/>
    <property type="match status" value="1"/>
</dbReference>
<feature type="domain" description="Resolvase/invertase-type recombinase catalytic" evidence="7">
    <location>
        <begin position="1"/>
        <end position="134"/>
    </location>
</feature>
<dbReference type="InterPro" id="IPR006120">
    <property type="entry name" value="Resolvase_HTH_dom"/>
</dbReference>